<dbReference type="EMBL" id="BLKM01000436">
    <property type="protein sequence ID" value="GFG33555.1"/>
    <property type="molecule type" value="Genomic_DNA"/>
</dbReference>
<dbReference type="AlphaFoldDB" id="A0A6L2PT04"/>
<evidence type="ECO:0000313" key="6">
    <source>
        <dbReference type="Proteomes" id="UP000502823"/>
    </source>
</evidence>
<dbReference type="GO" id="GO:0004364">
    <property type="term" value="F:glutathione transferase activity"/>
    <property type="evidence" value="ECO:0007669"/>
    <property type="project" value="TreeGrafter"/>
</dbReference>
<name>A0A6L2PT04_COPFO</name>
<dbReference type="SUPFAM" id="SSF47616">
    <property type="entry name" value="GST C-terminal domain-like"/>
    <property type="match status" value="1"/>
</dbReference>
<evidence type="ECO:0008006" key="7">
    <source>
        <dbReference type="Google" id="ProtNLM"/>
    </source>
</evidence>
<feature type="domain" description="GST C-terminal" evidence="4">
    <location>
        <begin position="88"/>
        <end position="244"/>
    </location>
</feature>
<dbReference type="InParanoid" id="A0A6L2PT04"/>
<keyword evidence="6" id="KW-1185">Reference proteome</keyword>
<dbReference type="GO" id="GO:0006749">
    <property type="term" value="P:glutathione metabolic process"/>
    <property type="evidence" value="ECO:0007669"/>
    <property type="project" value="TreeGrafter"/>
</dbReference>
<keyword evidence="2" id="KW-0963">Cytoplasm</keyword>
<dbReference type="FunFam" id="3.40.30.10:FF:000176">
    <property type="entry name" value="Glutathione S-transferase theta-1"/>
    <property type="match status" value="1"/>
</dbReference>
<evidence type="ECO:0000256" key="1">
    <source>
        <dbReference type="ARBA" id="ARBA00004496"/>
    </source>
</evidence>
<reference evidence="6" key="1">
    <citation type="submission" date="2020-01" db="EMBL/GenBank/DDBJ databases">
        <title>Draft genome sequence of the Termite Coptotermes fromosanus.</title>
        <authorList>
            <person name="Itakura S."/>
            <person name="Yosikawa Y."/>
            <person name="Umezawa K."/>
        </authorList>
    </citation>
    <scope>NUCLEOTIDE SEQUENCE [LARGE SCALE GENOMIC DNA]</scope>
</reference>
<dbReference type="Pfam" id="PF02798">
    <property type="entry name" value="GST_N"/>
    <property type="match status" value="1"/>
</dbReference>
<comment type="subcellular location">
    <subcellularLocation>
        <location evidence="1">Cytoplasm</location>
    </subcellularLocation>
</comment>
<proteinExistence type="predicted"/>
<sequence length="252" mass="29431">MSLKFYGNLLSQPCRAIFLFLKANEIPYEFKFVDMAQGEHLSEEYEKLNPLKKVPVIEDDGFILRESVGILRYLCRERNIQDHWYPEDSKQQAKVDEYLEWQHLDTRLNCSMYFQHKYLIPLIRGEPANEARVCEFKKRMKSTLGLIENVWLKDTAYLTGNEITIADLLGVCEIEQPNRSSVENRVEEHNWHIHLGQMEKSAVAEPNFSSEDTNILSTKSRYMDHNIKEVIRTELHPNNVCSALHGNLSITL</sequence>
<evidence type="ECO:0000256" key="2">
    <source>
        <dbReference type="ARBA" id="ARBA00022490"/>
    </source>
</evidence>
<dbReference type="InterPro" id="IPR040079">
    <property type="entry name" value="Glutathione_S-Trfase"/>
</dbReference>
<accession>A0A6L2PT04</accession>
<dbReference type="PANTHER" id="PTHR43917:SF8">
    <property type="entry name" value="GH16740P-RELATED"/>
    <property type="match status" value="1"/>
</dbReference>
<dbReference type="Gene3D" id="1.20.1050.10">
    <property type="match status" value="1"/>
</dbReference>
<feature type="domain" description="GST N-terminal" evidence="3">
    <location>
        <begin position="1"/>
        <end position="82"/>
    </location>
</feature>
<dbReference type="PROSITE" id="PS50405">
    <property type="entry name" value="GST_CTER"/>
    <property type="match status" value="1"/>
</dbReference>
<dbReference type="InterPro" id="IPR040075">
    <property type="entry name" value="GST_N_Theta"/>
</dbReference>
<organism evidence="5 6">
    <name type="scientific">Coptotermes formosanus</name>
    <name type="common">Formosan subterranean termite</name>
    <dbReference type="NCBI Taxonomy" id="36987"/>
    <lineage>
        <taxon>Eukaryota</taxon>
        <taxon>Metazoa</taxon>
        <taxon>Ecdysozoa</taxon>
        <taxon>Arthropoda</taxon>
        <taxon>Hexapoda</taxon>
        <taxon>Insecta</taxon>
        <taxon>Pterygota</taxon>
        <taxon>Neoptera</taxon>
        <taxon>Polyneoptera</taxon>
        <taxon>Dictyoptera</taxon>
        <taxon>Blattodea</taxon>
        <taxon>Blattoidea</taxon>
        <taxon>Termitoidae</taxon>
        <taxon>Rhinotermitidae</taxon>
        <taxon>Coptotermes</taxon>
    </lineage>
</organism>
<dbReference type="GO" id="GO:0005737">
    <property type="term" value="C:cytoplasm"/>
    <property type="evidence" value="ECO:0007669"/>
    <property type="project" value="UniProtKB-SubCell"/>
</dbReference>
<dbReference type="InterPro" id="IPR051369">
    <property type="entry name" value="GST_Theta"/>
</dbReference>
<evidence type="ECO:0000313" key="5">
    <source>
        <dbReference type="EMBL" id="GFG33555.1"/>
    </source>
</evidence>
<dbReference type="InterPro" id="IPR010987">
    <property type="entry name" value="Glutathione-S-Trfase_C-like"/>
</dbReference>
<dbReference type="SFLD" id="SFLDG00358">
    <property type="entry name" value="Main_(cytGST)"/>
    <property type="match status" value="1"/>
</dbReference>
<dbReference type="PROSITE" id="PS50404">
    <property type="entry name" value="GST_NTER"/>
    <property type="match status" value="1"/>
</dbReference>
<dbReference type="SFLD" id="SFLDS00019">
    <property type="entry name" value="Glutathione_Transferase_(cytos"/>
    <property type="match status" value="1"/>
</dbReference>
<dbReference type="OrthoDB" id="422574at2759"/>
<dbReference type="FunCoup" id="A0A6L2PT04">
    <property type="interactions" value="642"/>
</dbReference>
<evidence type="ECO:0000259" key="3">
    <source>
        <dbReference type="PROSITE" id="PS50404"/>
    </source>
</evidence>
<dbReference type="InterPro" id="IPR036282">
    <property type="entry name" value="Glutathione-S-Trfase_C_sf"/>
</dbReference>
<comment type="caution">
    <text evidence="5">The sequence shown here is derived from an EMBL/GenBank/DDBJ whole genome shotgun (WGS) entry which is preliminary data.</text>
</comment>
<dbReference type="SUPFAM" id="SSF52833">
    <property type="entry name" value="Thioredoxin-like"/>
    <property type="match status" value="1"/>
</dbReference>
<dbReference type="InterPro" id="IPR004045">
    <property type="entry name" value="Glutathione_S-Trfase_N"/>
</dbReference>
<dbReference type="Proteomes" id="UP000502823">
    <property type="component" value="Unassembled WGS sequence"/>
</dbReference>
<dbReference type="Gene3D" id="3.40.30.10">
    <property type="entry name" value="Glutaredoxin"/>
    <property type="match status" value="1"/>
</dbReference>
<dbReference type="CDD" id="cd03050">
    <property type="entry name" value="GST_N_Theta"/>
    <property type="match status" value="1"/>
</dbReference>
<dbReference type="PANTHER" id="PTHR43917">
    <property type="match status" value="1"/>
</dbReference>
<gene>
    <name evidence="5" type="ORF">Cfor_03453</name>
</gene>
<protein>
    <recommendedName>
        <fullName evidence="7">Glutathione S-transferase</fullName>
    </recommendedName>
</protein>
<evidence type="ECO:0000259" key="4">
    <source>
        <dbReference type="PROSITE" id="PS50405"/>
    </source>
</evidence>
<dbReference type="InterPro" id="IPR036249">
    <property type="entry name" value="Thioredoxin-like_sf"/>
</dbReference>